<proteinExistence type="predicted"/>
<gene>
    <name evidence="2" type="ORF">g.33642</name>
    <name evidence="3" type="ORF">g.33643</name>
</gene>
<evidence type="ECO:0000256" key="1">
    <source>
        <dbReference type="SAM" id="MobiDB-lite"/>
    </source>
</evidence>
<name>A0A1B6KTE1_9HEMI</name>
<accession>A0A1B6KTE1</accession>
<feature type="compositionally biased region" description="Polar residues" evidence="1">
    <location>
        <begin position="83"/>
        <end position="123"/>
    </location>
</feature>
<dbReference type="EMBL" id="GEBQ01025267">
    <property type="protein sequence ID" value="JAT14710.1"/>
    <property type="molecule type" value="Transcribed_RNA"/>
</dbReference>
<evidence type="ECO:0000313" key="2">
    <source>
        <dbReference type="EMBL" id="JAT14710.1"/>
    </source>
</evidence>
<evidence type="ECO:0000313" key="3">
    <source>
        <dbReference type="EMBL" id="JAT33010.1"/>
    </source>
</evidence>
<reference evidence="2" key="1">
    <citation type="submission" date="2015-11" db="EMBL/GenBank/DDBJ databases">
        <title>De novo transcriptome assembly of four potential Pierce s Disease insect vectors from Arizona vineyards.</title>
        <authorList>
            <person name="Tassone E.E."/>
        </authorList>
    </citation>
    <scope>NUCLEOTIDE SEQUENCE</scope>
</reference>
<protein>
    <submittedName>
        <fullName evidence="2">Uncharacterized protein</fullName>
    </submittedName>
</protein>
<feature type="region of interest" description="Disordered" evidence="1">
    <location>
        <begin position="83"/>
        <end position="132"/>
    </location>
</feature>
<dbReference type="AlphaFoldDB" id="A0A1B6KTE1"/>
<sequence>MRHMSIDSYVSLNSIQRLVLLQLQDRPPPYSREYTHPIKLMNEITDAPPSYIEAVGNTNQAEGENNPVFVIGEHPITRTQIQDPVSSVENSLASDISSSPPQQSTPLWSATTSTEHSASQIHITPNRPLASSHHAVETYPSQNRPERCCGSNIVAIQNSELYM</sequence>
<dbReference type="EMBL" id="GEBQ01006967">
    <property type="protein sequence ID" value="JAT33010.1"/>
    <property type="molecule type" value="Transcribed_RNA"/>
</dbReference>
<organism evidence="2">
    <name type="scientific">Graphocephala atropunctata</name>
    <dbReference type="NCBI Taxonomy" id="36148"/>
    <lineage>
        <taxon>Eukaryota</taxon>
        <taxon>Metazoa</taxon>
        <taxon>Ecdysozoa</taxon>
        <taxon>Arthropoda</taxon>
        <taxon>Hexapoda</taxon>
        <taxon>Insecta</taxon>
        <taxon>Pterygota</taxon>
        <taxon>Neoptera</taxon>
        <taxon>Paraneoptera</taxon>
        <taxon>Hemiptera</taxon>
        <taxon>Auchenorrhyncha</taxon>
        <taxon>Membracoidea</taxon>
        <taxon>Cicadellidae</taxon>
        <taxon>Cicadellinae</taxon>
        <taxon>Cicadellini</taxon>
        <taxon>Graphocephala</taxon>
    </lineage>
</organism>